<dbReference type="AlphaFoldDB" id="A0A5B9VXT3"/>
<gene>
    <name evidence="2" type="ORF">OJF2_14290</name>
</gene>
<keyword evidence="3" id="KW-1185">Reference proteome</keyword>
<dbReference type="EMBL" id="CP042997">
    <property type="protein sequence ID" value="QEH32939.1"/>
    <property type="molecule type" value="Genomic_DNA"/>
</dbReference>
<feature type="region of interest" description="Disordered" evidence="1">
    <location>
        <begin position="84"/>
        <end position="114"/>
    </location>
</feature>
<dbReference type="KEGG" id="agv:OJF2_14290"/>
<evidence type="ECO:0000256" key="1">
    <source>
        <dbReference type="SAM" id="MobiDB-lite"/>
    </source>
</evidence>
<evidence type="ECO:0000313" key="3">
    <source>
        <dbReference type="Proteomes" id="UP000324233"/>
    </source>
</evidence>
<feature type="compositionally biased region" description="Polar residues" evidence="1">
    <location>
        <begin position="101"/>
        <end position="114"/>
    </location>
</feature>
<sequence>MCKVRRGRAASPAVGWQLLLAPPAAGKLVVDFVSVAPEFGASVPEPGGPLSNSLAAASLAMAAARRLRKARNPLAAGCIGHRKRAGKVLGPGNGPKLKQSDALQRNGATSGRSP</sequence>
<dbReference type="RefSeq" id="WP_148592496.1">
    <property type="nucleotide sequence ID" value="NZ_CP042997.1"/>
</dbReference>
<evidence type="ECO:0000313" key="2">
    <source>
        <dbReference type="EMBL" id="QEH32939.1"/>
    </source>
</evidence>
<reference evidence="2 3" key="1">
    <citation type="submission" date="2019-08" db="EMBL/GenBank/DDBJ databases">
        <title>Deep-cultivation of Planctomycetes and their phenomic and genomic characterization uncovers novel biology.</title>
        <authorList>
            <person name="Wiegand S."/>
            <person name="Jogler M."/>
            <person name="Boedeker C."/>
            <person name="Pinto D."/>
            <person name="Vollmers J."/>
            <person name="Rivas-Marin E."/>
            <person name="Kohn T."/>
            <person name="Peeters S.H."/>
            <person name="Heuer A."/>
            <person name="Rast P."/>
            <person name="Oberbeckmann S."/>
            <person name="Bunk B."/>
            <person name="Jeske O."/>
            <person name="Meyerdierks A."/>
            <person name="Storesund J.E."/>
            <person name="Kallscheuer N."/>
            <person name="Luecker S."/>
            <person name="Lage O.M."/>
            <person name="Pohl T."/>
            <person name="Merkel B.J."/>
            <person name="Hornburger P."/>
            <person name="Mueller R.-W."/>
            <person name="Bruemmer F."/>
            <person name="Labrenz M."/>
            <person name="Spormann A.M."/>
            <person name="Op den Camp H."/>
            <person name="Overmann J."/>
            <person name="Amann R."/>
            <person name="Jetten M.S.M."/>
            <person name="Mascher T."/>
            <person name="Medema M.H."/>
            <person name="Devos D.P."/>
            <person name="Kaster A.-K."/>
            <person name="Ovreas L."/>
            <person name="Rohde M."/>
            <person name="Galperin M.Y."/>
            <person name="Jogler C."/>
        </authorList>
    </citation>
    <scope>NUCLEOTIDE SEQUENCE [LARGE SCALE GENOMIC DNA]</scope>
    <source>
        <strain evidence="2 3">OJF2</strain>
    </source>
</reference>
<proteinExistence type="predicted"/>
<accession>A0A5B9VXT3</accession>
<organism evidence="2 3">
    <name type="scientific">Aquisphaera giovannonii</name>
    <dbReference type="NCBI Taxonomy" id="406548"/>
    <lineage>
        <taxon>Bacteria</taxon>
        <taxon>Pseudomonadati</taxon>
        <taxon>Planctomycetota</taxon>
        <taxon>Planctomycetia</taxon>
        <taxon>Isosphaerales</taxon>
        <taxon>Isosphaeraceae</taxon>
        <taxon>Aquisphaera</taxon>
    </lineage>
</organism>
<name>A0A5B9VXT3_9BACT</name>
<dbReference type="Proteomes" id="UP000324233">
    <property type="component" value="Chromosome"/>
</dbReference>
<protein>
    <submittedName>
        <fullName evidence="2">Uncharacterized protein</fullName>
    </submittedName>
</protein>